<name>A0A8B6GK55_MYTGA</name>
<dbReference type="EMBL" id="UYJE01008623">
    <property type="protein sequence ID" value="VDI65458.1"/>
    <property type="molecule type" value="Genomic_DNA"/>
</dbReference>
<dbReference type="AlphaFoldDB" id="A0A8B6GK55"/>
<comment type="caution">
    <text evidence="1">The sequence shown here is derived from an EMBL/GenBank/DDBJ whole genome shotgun (WGS) entry which is preliminary data.</text>
</comment>
<gene>
    <name evidence="1" type="ORF">MGAL_10B013695</name>
</gene>
<evidence type="ECO:0000313" key="1">
    <source>
        <dbReference type="EMBL" id="VDI65458.1"/>
    </source>
</evidence>
<keyword evidence="2" id="KW-1185">Reference proteome</keyword>
<dbReference type="Proteomes" id="UP000596742">
    <property type="component" value="Unassembled WGS sequence"/>
</dbReference>
<evidence type="ECO:0000313" key="2">
    <source>
        <dbReference type="Proteomes" id="UP000596742"/>
    </source>
</evidence>
<organism evidence="1 2">
    <name type="scientific">Mytilus galloprovincialis</name>
    <name type="common">Mediterranean mussel</name>
    <dbReference type="NCBI Taxonomy" id="29158"/>
    <lineage>
        <taxon>Eukaryota</taxon>
        <taxon>Metazoa</taxon>
        <taxon>Spiralia</taxon>
        <taxon>Lophotrochozoa</taxon>
        <taxon>Mollusca</taxon>
        <taxon>Bivalvia</taxon>
        <taxon>Autobranchia</taxon>
        <taxon>Pteriomorphia</taxon>
        <taxon>Mytilida</taxon>
        <taxon>Mytiloidea</taxon>
        <taxon>Mytilidae</taxon>
        <taxon>Mytilinae</taxon>
        <taxon>Mytilus</taxon>
    </lineage>
</organism>
<reference evidence="1" key="1">
    <citation type="submission" date="2018-11" db="EMBL/GenBank/DDBJ databases">
        <authorList>
            <person name="Alioto T."/>
            <person name="Alioto T."/>
        </authorList>
    </citation>
    <scope>NUCLEOTIDE SEQUENCE</scope>
</reference>
<protein>
    <submittedName>
        <fullName evidence="1">Uncharacterized protein</fullName>
    </submittedName>
</protein>
<sequence length="89" mass="10262">MDISDSYSFKSKYLGQIIFRSTVYEYPGKYLLFGLNHALLTKINTTDHVIVKTSIEVKGYGTNPILQTKRRWAADSMCLLVNATRKQIW</sequence>
<proteinExistence type="predicted"/>
<accession>A0A8B6GK55</accession>